<dbReference type="RefSeq" id="WP_219798666.1">
    <property type="nucleotide sequence ID" value="NZ_CP080095.1"/>
</dbReference>
<feature type="chain" id="PRO_5047507018" description="PXPV repeat-containing protein" evidence="1">
    <location>
        <begin position="25"/>
        <end position="99"/>
    </location>
</feature>
<keyword evidence="1" id="KW-0732">Signal</keyword>
<organism evidence="2 3">
    <name type="scientific">Paraburkholderia edwinii</name>
    <dbReference type="NCBI Taxonomy" id="2861782"/>
    <lineage>
        <taxon>Bacteria</taxon>
        <taxon>Pseudomonadati</taxon>
        <taxon>Pseudomonadota</taxon>
        <taxon>Betaproteobacteria</taxon>
        <taxon>Burkholderiales</taxon>
        <taxon>Burkholderiaceae</taxon>
        <taxon>Paraburkholderia</taxon>
    </lineage>
</organism>
<evidence type="ECO:0008006" key="4">
    <source>
        <dbReference type="Google" id="ProtNLM"/>
    </source>
</evidence>
<dbReference type="EMBL" id="CP080095">
    <property type="protein sequence ID" value="QYD69299.1"/>
    <property type="molecule type" value="Genomic_DNA"/>
</dbReference>
<keyword evidence="3" id="KW-1185">Reference proteome</keyword>
<reference evidence="2 3" key="1">
    <citation type="submission" date="2021-07" db="EMBL/GenBank/DDBJ databases">
        <title>Paraburkholderia edwinii protects Aspergillus sp. from phenazines by acting as a toxin sponge.</title>
        <authorList>
            <person name="Dahlstrom K.M."/>
            <person name="Newman D.K."/>
        </authorList>
    </citation>
    <scope>NUCLEOTIDE SEQUENCE [LARGE SCALE GENOMIC DNA]</scope>
    <source>
        <strain evidence="2 3">Pe01</strain>
    </source>
</reference>
<evidence type="ECO:0000256" key="1">
    <source>
        <dbReference type="SAM" id="SignalP"/>
    </source>
</evidence>
<name>A0ABX8UJZ7_9BURK</name>
<proteinExistence type="predicted"/>
<accession>A0ABX8UJZ7</accession>
<sequence length="99" mass="11218">MNKKVLGAVVLGFAALGVSTAASAHVDVAVGLGIPVAPVYEVAPPPPPPPVVVAQAPVVVGYGGYGPDWRERREWREREWRRREWREHQWREHHDRDWH</sequence>
<protein>
    <recommendedName>
        <fullName evidence="4">PXPV repeat-containing protein</fullName>
    </recommendedName>
</protein>
<evidence type="ECO:0000313" key="2">
    <source>
        <dbReference type="EMBL" id="QYD69299.1"/>
    </source>
</evidence>
<evidence type="ECO:0000313" key="3">
    <source>
        <dbReference type="Proteomes" id="UP000826462"/>
    </source>
</evidence>
<feature type="signal peptide" evidence="1">
    <location>
        <begin position="1"/>
        <end position="24"/>
    </location>
</feature>
<gene>
    <name evidence="2" type="ORF">KZJ38_02630</name>
</gene>
<dbReference type="Proteomes" id="UP000826462">
    <property type="component" value="Chromosome 1"/>
</dbReference>